<feature type="transmembrane region" description="Helical" evidence="1">
    <location>
        <begin position="116"/>
        <end position="139"/>
    </location>
</feature>
<name>A0A0F9RPP0_9ZZZZ</name>
<keyword evidence="1" id="KW-0472">Membrane</keyword>
<feature type="transmembrane region" description="Helical" evidence="1">
    <location>
        <begin position="53"/>
        <end position="86"/>
    </location>
</feature>
<organism evidence="2">
    <name type="scientific">marine sediment metagenome</name>
    <dbReference type="NCBI Taxonomy" id="412755"/>
    <lineage>
        <taxon>unclassified sequences</taxon>
        <taxon>metagenomes</taxon>
        <taxon>ecological metagenomes</taxon>
    </lineage>
</organism>
<accession>A0A0F9RPP0</accession>
<dbReference type="AlphaFoldDB" id="A0A0F9RPP0"/>
<reference evidence="2" key="1">
    <citation type="journal article" date="2015" name="Nature">
        <title>Complex archaea that bridge the gap between prokaryotes and eukaryotes.</title>
        <authorList>
            <person name="Spang A."/>
            <person name="Saw J.H."/>
            <person name="Jorgensen S.L."/>
            <person name="Zaremba-Niedzwiedzka K."/>
            <person name="Martijn J."/>
            <person name="Lind A.E."/>
            <person name="van Eijk R."/>
            <person name="Schleper C."/>
            <person name="Guy L."/>
            <person name="Ettema T.J."/>
        </authorList>
    </citation>
    <scope>NUCLEOTIDE SEQUENCE</scope>
</reference>
<proteinExistence type="predicted"/>
<feature type="transmembrane region" description="Helical" evidence="1">
    <location>
        <begin position="159"/>
        <end position="183"/>
    </location>
</feature>
<feature type="transmembrane region" description="Helical" evidence="1">
    <location>
        <begin position="216"/>
        <end position="236"/>
    </location>
</feature>
<dbReference type="EMBL" id="LAZR01000760">
    <property type="protein sequence ID" value="KKN58480.1"/>
    <property type="molecule type" value="Genomic_DNA"/>
</dbReference>
<evidence type="ECO:0000256" key="1">
    <source>
        <dbReference type="SAM" id="Phobius"/>
    </source>
</evidence>
<evidence type="ECO:0000313" key="2">
    <source>
        <dbReference type="EMBL" id="KKN58480.1"/>
    </source>
</evidence>
<feature type="transmembrane region" description="Helical" evidence="1">
    <location>
        <begin position="256"/>
        <end position="279"/>
    </location>
</feature>
<protein>
    <submittedName>
        <fullName evidence="2">Uncharacterized protein</fullName>
    </submittedName>
</protein>
<comment type="caution">
    <text evidence="2">The sequence shown here is derived from an EMBL/GenBank/DDBJ whole genome shotgun (WGS) entry which is preliminary data.</text>
</comment>
<sequence>MAQDSKKKPRYRNLILLFFLYIIFWVVLIAILQRLFRPPSGLALSRWIPLNNVFIELGLIFVLILPISAIIGLVVGGYLITPLILFIHKKILGSKKFYGIQSEPSSEEGKLLSRGFFPVLMAINLSSIFLNPAVLKLILAADILLEFDEVAKIPILTKFLAELILLMITFGVATTFFSSVWFLKDSGIIYSNKQKVVKSDESLVVRSIGDWYQTILRSYAGIGAVITYISVIQDFVTRFINIYGQPGYMLNIPSLILWLGMPFYLILSLIPAIIFADLIKKNRISYIRNIGRKIGIKESAIISLEFSGEP</sequence>
<gene>
    <name evidence="2" type="ORF">LCGC14_0551540</name>
</gene>
<keyword evidence="1" id="KW-1133">Transmembrane helix</keyword>
<feature type="transmembrane region" description="Helical" evidence="1">
    <location>
        <begin position="12"/>
        <end position="33"/>
    </location>
</feature>
<keyword evidence="1" id="KW-0812">Transmembrane</keyword>